<sequence>MRPAGTPTTWSRVPKGGAATLKERIAVPGSYFFFWGPEKGRSPQTRPRPGPHPTSNMKLPTPDAKKPQGPATPN</sequence>
<evidence type="ECO:0000313" key="2">
    <source>
        <dbReference type="EMBL" id="KAJ1123586.1"/>
    </source>
</evidence>
<gene>
    <name evidence="2" type="ORF">NDU88_002054</name>
</gene>
<proteinExistence type="predicted"/>
<keyword evidence="3" id="KW-1185">Reference proteome</keyword>
<name>A0AAV7P606_PLEWA</name>
<accession>A0AAV7P606</accession>
<feature type="region of interest" description="Disordered" evidence="1">
    <location>
        <begin position="35"/>
        <end position="74"/>
    </location>
</feature>
<protein>
    <submittedName>
        <fullName evidence="2">Uncharacterized protein</fullName>
    </submittedName>
</protein>
<dbReference type="AlphaFoldDB" id="A0AAV7P606"/>
<dbReference type="EMBL" id="JANPWB010000011">
    <property type="protein sequence ID" value="KAJ1123586.1"/>
    <property type="molecule type" value="Genomic_DNA"/>
</dbReference>
<reference evidence="2" key="1">
    <citation type="journal article" date="2022" name="bioRxiv">
        <title>Sequencing and chromosome-scale assembly of the giantPleurodeles waltlgenome.</title>
        <authorList>
            <person name="Brown T."/>
            <person name="Elewa A."/>
            <person name="Iarovenko S."/>
            <person name="Subramanian E."/>
            <person name="Araus A.J."/>
            <person name="Petzold A."/>
            <person name="Susuki M."/>
            <person name="Suzuki K.-i.T."/>
            <person name="Hayashi T."/>
            <person name="Toyoda A."/>
            <person name="Oliveira C."/>
            <person name="Osipova E."/>
            <person name="Leigh N.D."/>
            <person name="Simon A."/>
            <person name="Yun M.H."/>
        </authorList>
    </citation>
    <scope>NUCLEOTIDE SEQUENCE</scope>
    <source>
        <strain evidence="2">20211129_DDA</strain>
        <tissue evidence="2">Liver</tissue>
    </source>
</reference>
<organism evidence="2 3">
    <name type="scientific">Pleurodeles waltl</name>
    <name type="common">Iberian ribbed newt</name>
    <dbReference type="NCBI Taxonomy" id="8319"/>
    <lineage>
        <taxon>Eukaryota</taxon>
        <taxon>Metazoa</taxon>
        <taxon>Chordata</taxon>
        <taxon>Craniata</taxon>
        <taxon>Vertebrata</taxon>
        <taxon>Euteleostomi</taxon>
        <taxon>Amphibia</taxon>
        <taxon>Batrachia</taxon>
        <taxon>Caudata</taxon>
        <taxon>Salamandroidea</taxon>
        <taxon>Salamandridae</taxon>
        <taxon>Pleurodelinae</taxon>
        <taxon>Pleurodeles</taxon>
    </lineage>
</organism>
<dbReference type="Proteomes" id="UP001066276">
    <property type="component" value="Chromosome 7"/>
</dbReference>
<evidence type="ECO:0000256" key="1">
    <source>
        <dbReference type="SAM" id="MobiDB-lite"/>
    </source>
</evidence>
<evidence type="ECO:0000313" key="3">
    <source>
        <dbReference type="Proteomes" id="UP001066276"/>
    </source>
</evidence>
<comment type="caution">
    <text evidence="2">The sequence shown here is derived from an EMBL/GenBank/DDBJ whole genome shotgun (WGS) entry which is preliminary data.</text>
</comment>